<comment type="caution">
    <text evidence="2">The sequence shown here is derived from an EMBL/GenBank/DDBJ whole genome shotgun (WGS) entry which is preliminary data.</text>
</comment>
<dbReference type="Gene3D" id="3.40.50.150">
    <property type="entry name" value="Vaccinia Virus protein VP39"/>
    <property type="match status" value="1"/>
</dbReference>
<feature type="domain" description="Methyltransferase" evidence="1">
    <location>
        <begin position="2"/>
        <end position="88"/>
    </location>
</feature>
<proteinExistence type="predicted"/>
<protein>
    <recommendedName>
        <fullName evidence="1">Methyltransferase domain-containing protein</fullName>
    </recommendedName>
</protein>
<dbReference type="AlphaFoldDB" id="A0A645EGS6"/>
<dbReference type="Pfam" id="PF13649">
    <property type="entry name" value="Methyltransf_25"/>
    <property type="match status" value="1"/>
</dbReference>
<evidence type="ECO:0000259" key="1">
    <source>
        <dbReference type="Pfam" id="PF13649"/>
    </source>
</evidence>
<evidence type="ECO:0000313" key="2">
    <source>
        <dbReference type="EMBL" id="MPN00349.1"/>
    </source>
</evidence>
<sequence>MLDIPCGDFNWMRLVLANENAKKIKYIGGDVVKQMIDFNNDKYSSDNISFEVLDLTNSNLPTTDVIFCKDCLQHLSYEKVWEAINNITKSGAKYLLVTTYPKTLRNWDILDGDYRPLNLRKPPFSFTEPILSFKEKYSKDESDKTMILYDLSKTKLSEACLQSNFNDKH</sequence>
<gene>
    <name evidence="2" type="ORF">SDC9_147543</name>
</gene>
<reference evidence="2" key="1">
    <citation type="submission" date="2019-08" db="EMBL/GenBank/DDBJ databases">
        <authorList>
            <person name="Kucharzyk K."/>
            <person name="Murdoch R.W."/>
            <person name="Higgins S."/>
            <person name="Loffler F."/>
        </authorList>
    </citation>
    <scope>NUCLEOTIDE SEQUENCE</scope>
</reference>
<name>A0A645EGS6_9ZZZZ</name>
<dbReference type="EMBL" id="VSSQ01046377">
    <property type="protein sequence ID" value="MPN00349.1"/>
    <property type="molecule type" value="Genomic_DNA"/>
</dbReference>
<organism evidence="2">
    <name type="scientific">bioreactor metagenome</name>
    <dbReference type="NCBI Taxonomy" id="1076179"/>
    <lineage>
        <taxon>unclassified sequences</taxon>
        <taxon>metagenomes</taxon>
        <taxon>ecological metagenomes</taxon>
    </lineage>
</organism>
<dbReference type="InterPro" id="IPR029063">
    <property type="entry name" value="SAM-dependent_MTases_sf"/>
</dbReference>
<dbReference type="SUPFAM" id="SSF53335">
    <property type="entry name" value="S-adenosyl-L-methionine-dependent methyltransferases"/>
    <property type="match status" value="1"/>
</dbReference>
<accession>A0A645EGS6</accession>
<dbReference type="InterPro" id="IPR041698">
    <property type="entry name" value="Methyltransf_25"/>
</dbReference>